<gene>
    <name evidence="1" type="ORF">BTMF_LOCUS1318</name>
</gene>
<reference evidence="3" key="1">
    <citation type="submission" date="2017-02" db="UniProtKB">
        <authorList>
            <consortium name="WormBaseParasite"/>
        </authorList>
    </citation>
    <scope>IDENTIFICATION</scope>
</reference>
<sequence length="219" mass="25556">MAMSDNPKRIFNADFSATINTDLLRFGELQFVLKKEKYNICYKQHHAWLVTEAHRRIIGFIGVVQAPTENEKEVTSQQISDVDTVEDRRVNVSNPRAHFFAEIKEQYDFIKVEYASTVVDSRCVVIGYPEESIKALCSSRELFYFKSLDDADSLEIGIRDFLRSIYYVLESRRLDLSFEKLEFPPCLALIDEQKYRQGLENKTSKIYRLVSNIQVVLYL</sequence>
<dbReference type="STRING" id="42155.A0A0R3Q6N6"/>
<reference evidence="1 2" key="2">
    <citation type="submission" date="2018-11" db="EMBL/GenBank/DDBJ databases">
        <authorList>
            <consortium name="Pathogen Informatics"/>
        </authorList>
    </citation>
    <scope>NUCLEOTIDE SEQUENCE [LARGE SCALE GENOMIC DNA]</scope>
</reference>
<evidence type="ECO:0000313" key="1">
    <source>
        <dbReference type="EMBL" id="VDO09956.1"/>
    </source>
</evidence>
<dbReference type="WBParaSite" id="BTMF_0000199001-mRNA-1">
    <property type="protein sequence ID" value="BTMF_0000199001-mRNA-1"/>
    <property type="gene ID" value="BTMF_0000199001"/>
</dbReference>
<dbReference type="InterPro" id="IPR013935">
    <property type="entry name" value="Trs120_TRAPPC9"/>
</dbReference>
<dbReference type="GO" id="GO:0005802">
    <property type="term" value="C:trans-Golgi network"/>
    <property type="evidence" value="ECO:0007669"/>
    <property type="project" value="TreeGrafter"/>
</dbReference>
<dbReference type="AlphaFoldDB" id="A0A0R3Q6N6"/>
<dbReference type="PANTHER" id="PTHR21512:SF5">
    <property type="entry name" value="TRAFFICKING PROTEIN PARTICLE COMPLEX SUBUNIT 9"/>
    <property type="match status" value="1"/>
</dbReference>
<proteinExistence type="predicted"/>
<dbReference type="PANTHER" id="PTHR21512">
    <property type="entry name" value="TRAFFICKING PROTEIN PARTICLE COMPLEX SUBUNIT 9"/>
    <property type="match status" value="1"/>
</dbReference>
<dbReference type="Proteomes" id="UP000280834">
    <property type="component" value="Unassembled WGS sequence"/>
</dbReference>
<keyword evidence="2" id="KW-1185">Reference proteome</keyword>
<organism evidence="3">
    <name type="scientific">Brugia timori</name>
    <dbReference type="NCBI Taxonomy" id="42155"/>
    <lineage>
        <taxon>Eukaryota</taxon>
        <taxon>Metazoa</taxon>
        <taxon>Ecdysozoa</taxon>
        <taxon>Nematoda</taxon>
        <taxon>Chromadorea</taxon>
        <taxon>Rhabditida</taxon>
        <taxon>Spirurina</taxon>
        <taxon>Spiruromorpha</taxon>
        <taxon>Filarioidea</taxon>
        <taxon>Onchocercidae</taxon>
        <taxon>Brugia</taxon>
    </lineage>
</organism>
<dbReference type="EMBL" id="UZAG01000936">
    <property type="protein sequence ID" value="VDO09956.1"/>
    <property type="molecule type" value="Genomic_DNA"/>
</dbReference>
<protein>
    <submittedName>
        <fullName evidence="3">Acetyltransf_18 domain-containing protein</fullName>
    </submittedName>
</protein>
<accession>A0A0R3Q6N6</accession>
<evidence type="ECO:0000313" key="2">
    <source>
        <dbReference type="Proteomes" id="UP000280834"/>
    </source>
</evidence>
<name>A0A0R3Q6N6_9BILA</name>
<evidence type="ECO:0000313" key="3">
    <source>
        <dbReference type="WBParaSite" id="BTMF_0000199001-mRNA-1"/>
    </source>
</evidence>